<evidence type="ECO:0000256" key="2">
    <source>
        <dbReference type="ARBA" id="ARBA00001947"/>
    </source>
</evidence>
<dbReference type="GO" id="GO:0006742">
    <property type="term" value="P:NADP+ catabolic process"/>
    <property type="evidence" value="ECO:0007669"/>
    <property type="project" value="TreeGrafter"/>
</dbReference>
<dbReference type="Proteomes" id="UP000663937">
    <property type="component" value="Chromosome"/>
</dbReference>
<dbReference type="KEGG" id="psic:J4E96_03035"/>
<dbReference type="EC" id="3.6.1.22" evidence="4"/>
<gene>
    <name evidence="11" type="primary">nudC</name>
    <name evidence="11" type="ORF">J4E96_03035</name>
</gene>
<comment type="similarity">
    <text evidence="3">Belongs to the Nudix hydrolase family. NudC subfamily.</text>
</comment>
<dbReference type="PANTHER" id="PTHR42904:SF6">
    <property type="entry name" value="NAD-CAPPED RNA HYDROLASE NUDT12"/>
    <property type="match status" value="1"/>
</dbReference>
<dbReference type="InterPro" id="IPR049734">
    <property type="entry name" value="NudC-like_C"/>
</dbReference>
<feature type="domain" description="Nudix hydrolase" evidence="10">
    <location>
        <begin position="213"/>
        <end position="337"/>
    </location>
</feature>
<dbReference type="GO" id="GO:0005829">
    <property type="term" value="C:cytosol"/>
    <property type="evidence" value="ECO:0007669"/>
    <property type="project" value="TreeGrafter"/>
</dbReference>
<evidence type="ECO:0000256" key="7">
    <source>
        <dbReference type="ARBA" id="ARBA00022842"/>
    </source>
</evidence>
<evidence type="ECO:0000256" key="3">
    <source>
        <dbReference type="ARBA" id="ARBA00009595"/>
    </source>
</evidence>
<dbReference type="PROSITE" id="PS51462">
    <property type="entry name" value="NUDIX"/>
    <property type="match status" value="1"/>
</dbReference>
<dbReference type="InterPro" id="IPR000086">
    <property type="entry name" value="NUDIX_hydrolase_dom"/>
</dbReference>
<dbReference type="InterPro" id="IPR015797">
    <property type="entry name" value="NUDIX_hydrolase-like_dom_sf"/>
</dbReference>
<protein>
    <recommendedName>
        <fullName evidence="4">NAD(+) diphosphatase</fullName>
        <ecNumber evidence="4">3.6.1.22</ecNumber>
    </recommendedName>
</protein>
<keyword evidence="7" id="KW-0460">Magnesium</keyword>
<organism evidence="11 12">
    <name type="scientific">Pengzhenrongella sicca</name>
    <dbReference type="NCBI Taxonomy" id="2819238"/>
    <lineage>
        <taxon>Bacteria</taxon>
        <taxon>Bacillati</taxon>
        <taxon>Actinomycetota</taxon>
        <taxon>Actinomycetes</taxon>
        <taxon>Micrococcales</taxon>
        <taxon>Pengzhenrongella</taxon>
    </lineage>
</organism>
<dbReference type="EMBL" id="CP071868">
    <property type="protein sequence ID" value="QTE30016.1"/>
    <property type="molecule type" value="Genomic_DNA"/>
</dbReference>
<keyword evidence="6 11" id="KW-0378">Hydrolase</keyword>
<keyword evidence="5" id="KW-0479">Metal-binding</keyword>
<dbReference type="GO" id="GO:0035529">
    <property type="term" value="F:NADH pyrophosphatase activity"/>
    <property type="evidence" value="ECO:0007669"/>
    <property type="project" value="TreeGrafter"/>
</dbReference>
<evidence type="ECO:0000313" key="12">
    <source>
        <dbReference type="Proteomes" id="UP000663937"/>
    </source>
</evidence>
<reference evidence="11" key="1">
    <citation type="submission" date="2021-03" db="EMBL/GenBank/DDBJ databases">
        <title>Pengzhenrongella sicca gen. nov., sp. nov., a new member of suborder Micrococcineae isolated from High-Arctic tundra soil.</title>
        <authorList>
            <person name="Peng F."/>
        </authorList>
    </citation>
    <scope>NUCLEOTIDE SEQUENCE</scope>
    <source>
        <strain evidence="11">LRZ-2</strain>
    </source>
</reference>
<dbReference type="Pfam" id="PF09297">
    <property type="entry name" value="Zn_ribbon_NUD"/>
    <property type="match status" value="1"/>
</dbReference>
<dbReference type="NCBIfam" id="NF001299">
    <property type="entry name" value="PRK00241.1"/>
    <property type="match status" value="1"/>
</dbReference>
<comment type="cofactor">
    <cofactor evidence="2">
        <name>Zn(2+)</name>
        <dbReference type="ChEBI" id="CHEBI:29105"/>
    </cofactor>
</comment>
<evidence type="ECO:0000256" key="9">
    <source>
        <dbReference type="ARBA" id="ARBA00023679"/>
    </source>
</evidence>
<dbReference type="PANTHER" id="PTHR42904">
    <property type="entry name" value="NUDIX HYDROLASE, NUDC SUBFAMILY"/>
    <property type="match status" value="1"/>
</dbReference>
<evidence type="ECO:0000256" key="8">
    <source>
        <dbReference type="ARBA" id="ARBA00023027"/>
    </source>
</evidence>
<evidence type="ECO:0000256" key="1">
    <source>
        <dbReference type="ARBA" id="ARBA00001946"/>
    </source>
</evidence>
<name>A0A8A4ZHL0_9MICO</name>
<sequence length="353" mass="37511">MVGPGRACLTSAYRGRVDWTDLPLARATVDRAAERRSQPDLVATLLADAATRIVLVHGGLVATTSQGPALTDDLPAHDLPAHDLPAHDRLALDLLTPGDVGPLAPADRWLFLGADAATSYLALVLAAGAAPTLDVEGFPVDPRADVLAHREFSHLRQVGALLGGRDAGLATTAIALAAWHETHLRCPRCGTATDVIQAGWVRRCPADLSEHYPRTDPAVIMAVVDADDRLLLGHSAQWPEHRMSTLAGFVEPGEAIEQSVRREVAEEVGVTIGEVAYRGSQPWPFPASLMLAFRAQALTSTITVDGVEITDARWFTRAELAAAAAAGEVLLPMRASIARVLIEEWFGGALPDA</sequence>
<dbReference type="GO" id="GO:0046872">
    <property type="term" value="F:metal ion binding"/>
    <property type="evidence" value="ECO:0007669"/>
    <property type="project" value="UniProtKB-KW"/>
</dbReference>
<dbReference type="InterPro" id="IPR015376">
    <property type="entry name" value="Znr_NADH_PPase"/>
</dbReference>
<dbReference type="Gene3D" id="3.90.79.20">
    <property type="match status" value="1"/>
</dbReference>
<accession>A0A8A4ZHL0</accession>
<dbReference type="SUPFAM" id="SSF55811">
    <property type="entry name" value="Nudix"/>
    <property type="match status" value="1"/>
</dbReference>
<comment type="catalytic activity">
    <reaction evidence="9">
        <text>a 5'-end NAD(+)-phospho-ribonucleoside in mRNA + H2O = a 5'-end phospho-adenosine-phospho-ribonucleoside in mRNA + beta-nicotinamide D-ribonucleotide + 2 H(+)</text>
        <dbReference type="Rhea" id="RHEA:60876"/>
        <dbReference type="Rhea" id="RHEA-COMP:15698"/>
        <dbReference type="Rhea" id="RHEA-COMP:15719"/>
        <dbReference type="ChEBI" id="CHEBI:14649"/>
        <dbReference type="ChEBI" id="CHEBI:15377"/>
        <dbReference type="ChEBI" id="CHEBI:15378"/>
        <dbReference type="ChEBI" id="CHEBI:144029"/>
        <dbReference type="ChEBI" id="CHEBI:144051"/>
    </reaction>
    <physiologicalReaction direction="left-to-right" evidence="9">
        <dbReference type="Rhea" id="RHEA:60877"/>
    </physiologicalReaction>
</comment>
<evidence type="ECO:0000313" key="11">
    <source>
        <dbReference type="EMBL" id="QTE30016.1"/>
    </source>
</evidence>
<dbReference type="Pfam" id="PF00293">
    <property type="entry name" value="NUDIX"/>
    <property type="match status" value="1"/>
</dbReference>
<dbReference type="AlphaFoldDB" id="A0A8A4ZHL0"/>
<evidence type="ECO:0000256" key="5">
    <source>
        <dbReference type="ARBA" id="ARBA00022723"/>
    </source>
</evidence>
<evidence type="ECO:0000256" key="6">
    <source>
        <dbReference type="ARBA" id="ARBA00022801"/>
    </source>
</evidence>
<keyword evidence="12" id="KW-1185">Reference proteome</keyword>
<comment type="cofactor">
    <cofactor evidence="1">
        <name>Mg(2+)</name>
        <dbReference type="ChEBI" id="CHEBI:18420"/>
    </cofactor>
</comment>
<evidence type="ECO:0000259" key="10">
    <source>
        <dbReference type="PROSITE" id="PS51462"/>
    </source>
</evidence>
<dbReference type="InterPro" id="IPR050241">
    <property type="entry name" value="NAD-cap_RNA_hydrolase_NudC"/>
</dbReference>
<evidence type="ECO:0000256" key="4">
    <source>
        <dbReference type="ARBA" id="ARBA00012381"/>
    </source>
</evidence>
<dbReference type="CDD" id="cd03429">
    <property type="entry name" value="NUDIX_NADH_pyrophosphatase_Nudt13"/>
    <property type="match status" value="1"/>
</dbReference>
<keyword evidence="8" id="KW-0520">NAD</keyword>
<dbReference type="GO" id="GO:0019677">
    <property type="term" value="P:NAD+ catabolic process"/>
    <property type="evidence" value="ECO:0007669"/>
    <property type="project" value="TreeGrafter"/>
</dbReference>
<dbReference type="Gene3D" id="3.90.79.10">
    <property type="entry name" value="Nucleoside Triphosphate Pyrophosphohydrolase"/>
    <property type="match status" value="1"/>
</dbReference>
<proteinExistence type="inferred from homology"/>